<keyword evidence="3" id="KW-1185">Reference proteome</keyword>
<dbReference type="Proteomes" id="UP001227101">
    <property type="component" value="Chromosome"/>
</dbReference>
<sequence length="129" mass="13756">MSGFAVEPEKLVAYAELLSRNAGYLPHFAQHLDDHAKRTDGMQGVLSDVAAGCVKAAEWQTGAGGRPGLLGVMQQRLADTAKALADAAAQYTAEDRKRAADLDKTYPDGSAPPRTRPGHEERLTAGEPR</sequence>
<evidence type="ECO:0000256" key="1">
    <source>
        <dbReference type="SAM" id="MobiDB-lite"/>
    </source>
</evidence>
<evidence type="ECO:0008006" key="4">
    <source>
        <dbReference type="Google" id="ProtNLM"/>
    </source>
</evidence>
<evidence type="ECO:0000313" key="3">
    <source>
        <dbReference type="Proteomes" id="UP001227101"/>
    </source>
</evidence>
<gene>
    <name evidence="2" type="ORF">QP939_36270</name>
</gene>
<name>A0ABY8XFB2_9PSEU</name>
<feature type="region of interest" description="Disordered" evidence="1">
    <location>
        <begin position="94"/>
        <end position="129"/>
    </location>
</feature>
<protein>
    <recommendedName>
        <fullName evidence="4">ESX-1 secretion-associated protein</fullName>
    </recommendedName>
</protein>
<dbReference type="RefSeq" id="WP_285450896.1">
    <property type="nucleotide sequence ID" value="NZ_CP127173.1"/>
</dbReference>
<reference evidence="2 3" key="1">
    <citation type="submission" date="2023-06" db="EMBL/GenBank/DDBJ databases">
        <authorList>
            <person name="Oyuntsetseg B."/>
            <person name="Kim S.B."/>
        </authorList>
    </citation>
    <scope>NUCLEOTIDE SEQUENCE [LARGE SCALE GENOMIC DNA]</scope>
    <source>
        <strain evidence="2 3">2-2</strain>
    </source>
</reference>
<dbReference type="EMBL" id="CP127173">
    <property type="protein sequence ID" value="WIV54291.1"/>
    <property type="molecule type" value="Genomic_DNA"/>
</dbReference>
<evidence type="ECO:0000313" key="2">
    <source>
        <dbReference type="EMBL" id="WIV54291.1"/>
    </source>
</evidence>
<organism evidence="2 3">
    <name type="scientific">Amycolatopsis nalaikhensis</name>
    <dbReference type="NCBI Taxonomy" id="715472"/>
    <lineage>
        <taxon>Bacteria</taxon>
        <taxon>Bacillati</taxon>
        <taxon>Actinomycetota</taxon>
        <taxon>Actinomycetes</taxon>
        <taxon>Pseudonocardiales</taxon>
        <taxon>Pseudonocardiaceae</taxon>
        <taxon>Amycolatopsis</taxon>
    </lineage>
</organism>
<proteinExistence type="predicted"/>
<feature type="compositionally biased region" description="Basic and acidic residues" evidence="1">
    <location>
        <begin position="117"/>
        <end position="129"/>
    </location>
</feature>
<accession>A0ABY8XFB2</accession>
<feature type="compositionally biased region" description="Basic and acidic residues" evidence="1">
    <location>
        <begin position="94"/>
        <end position="106"/>
    </location>
</feature>